<feature type="compositionally biased region" description="Basic and acidic residues" evidence="1">
    <location>
        <begin position="439"/>
        <end position="456"/>
    </location>
</feature>
<keyword evidence="4" id="KW-1185">Reference proteome</keyword>
<evidence type="ECO:0000313" key="4">
    <source>
        <dbReference type="Proteomes" id="UP000016936"/>
    </source>
</evidence>
<gene>
    <name evidence="3" type="ORF">COCHEDRAFT_1195781</name>
</gene>
<feature type="region of interest" description="Disordered" evidence="1">
    <location>
        <begin position="213"/>
        <end position="233"/>
    </location>
</feature>
<sequence length="540" mass="61112">MSTREQNSTFRHSPSRSGEAVTTKSHKLITSPRTKLDRARPRVMLLTACLVYLTTTLFAFQISVASVLNLISPEYERFNDQLLAHSSALRKEQIVYGRLDNVLSTELNRGFMETYEDCLVRGLERANHELIGLGFRYPDIREQVMEWTIENCGRLQYAPQVVNEEPTPQEAVLTYWAILSYRARRVAGETLSLVKRKLGWIFCRLLSSGQREDASRRVDDTDTDEDMGTNDSVSSERVLPQIPFGFALQCQPDQPCRLFYPAGSTTDSQELHVSPETLKKLEQRTAELFTFNTTLDQMRSIISQASRTAVYLEIFFLCLSIITFIYSLIIKTDPSYPHPGTEATYLIKSMMIEHLSAAAAFTLDRYPGIFPNIRSALVFAFIITTLGLSMVLKFLISRSQLETIPNILQSLQELYLILRNREIPGEECTSEIGEGNTGTEDRIPNPESTSQKKEKTIASSIPRAPLKSHHRFADPTTTVQEDIRRSRELLRQERTKQQTASDDSVGDAGFDTDTESESDAFVHIAIDAAHQVSISDEPTW</sequence>
<feature type="region of interest" description="Disordered" evidence="1">
    <location>
        <begin position="1"/>
        <end position="34"/>
    </location>
</feature>
<protein>
    <submittedName>
        <fullName evidence="3">Uncharacterized protein</fullName>
    </submittedName>
</protein>
<dbReference type="HOGENOM" id="CLU_498743_0_0_1"/>
<proteinExistence type="predicted"/>
<reference evidence="3 4" key="1">
    <citation type="journal article" date="2012" name="PLoS Pathog.">
        <title>Diverse lifestyles and strategies of plant pathogenesis encoded in the genomes of eighteen Dothideomycetes fungi.</title>
        <authorList>
            <person name="Ohm R.A."/>
            <person name="Feau N."/>
            <person name="Henrissat B."/>
            <person name="Schoch C.L."/>
            <person name="Horwitz B.A."/>
            <person name="Barry K.W."/>
            <person name="Condon B.J."/>
            <person name="Copeland A.C."/>
            <person name="Dhillon B."/>
            <person name="Glaser F."/>
            <person name="Hesse C.N."/>
            <person name="Kosti I."/>
            <person name="LaButti K."/>
            <person name="Lindquist E.A."/>
            <person name="Lucas S."/>
            <person name="Salamov A.A."/>
            <person name="Bradshaw R.E."/>
            <person name="Ciuffetti L."/>
            <person name="Hamelin R.C."/>
            <person name="Kema G.H.J."/>
            <person name="Lawrence C."/>
            <person name="Scott J.A."/>
            <person name="Spatafora J.W."/>
            <person name="Turgeon B.G."/>
            <person name="de Wit P.J.G.M."/>
            <person name="Zhong S."/>
            <person name="Goodwin S.B."/>
            <person name="Grigoriev I.V."/>
        </authorList>
    </citation>
    <scope>NUCLEOTIDE SEQUENCE [LARGE SCALE GENOMIC DNA]</scope>
    <source>
        <strain evidence="4">C5 / ATCC 48332 / race O</strain>
    </source>
</reference>
<feature type="compositionally biased region" description="Polar residues" evidence="1">
    <location>
        <begin position="1"/>
        <end position="23"/>
    </location>
</feature>
<feature type="region of interest" description="Disordered" evidence="1">
    <location>
        <begin position="492"/>
        <end position="516"/>
    </location>
</feature>
<feature type="region of interest" description="Disordered" evidence="1">
    <location>
        <begin position="428"/>
        <end position="456"/>
    </location>
</feature>
<feature type="transmembrane region" description="Helical" evidence="2">
    <location>
        <begin position="308"/>
        <end position="329"/>
    </location>
</feature>
<evidence type="ECO:0000256" key="2">
    <source>
        <dbReference type="SAM" id="Phobius"/>
    </source>
</evidence>
<dbReference type="Proteomes" id="UP000016936">
    <property type="component" value="Unassembled WGS sequence"/>
</dbReference>
<keyword evidence="2" id="KW-0472">Membrane</keyword>
<organism evidence="3 4">
    <name type="scientific">Cochliobolus heterostrophus (strain C5 / ATCC 48332 / race O)</name>
    <name type="common">Southern corn leaf blight fungus</name>
    <name type="synonym">Bipolaris maydis</name>
    <dbReference type="NCBI Taxonomy" id="701091"/>
    <lineage>
        <taxon>Eukaryota</taxon>
        <taxon>Fungi</taxon>
        <taxon>Dikarya</taxon>
        <taxon>Ascomycota</taxon>
        <taxon>Pezizomycotina</taxon>
        <taxon>Dothideomycetes</taxon>
        <taxon>Pleosporomycetidae</taxon>
        <taxon>Pleosporales</taxon>
        <taxon>Pleosporineae</taxon>
        <taxon>Pleosporaceae</taxon>
        <taxon>Bipolaris</taxon>
    </lineage>
</organism>
<dbReference type="AlphaFoldDB" id="M2TVN8"/>
<evidence type="ECO:0000256" key="1">
    <source>
        <dbReference type="SAM" id="MobiDB-lite"/>
    </source>
</evidence>
<name>M2TVN8_COCH5</name>
<feature type="transmembrane region" description="Helical" evidence="2">
    <location>
        <begin position="376"/>
        <end position="396"/>
    </location>
</feature>
<keyword evidence="2" id="KW-0812">Transmembrane</keyword>
<reference evidence="4" key="2">
    <citation type="journal article" date="2013" name="PLoS Genet.">
        <title>Comparative genome structure, secondary metabolite, and effector coding capacity across Cochliobolus pathogens.</title>
        <authorList>
            <person name="Condon B.J."/>
            <person name="Leng Y."/>
            <person name="Wu D."/>
            <person name="Bushley K.E."/>
            <person name="Ohm R.A."/>
            <person name="Otillar R."/>
            <person name="Martin J."/>
            <person name="Schackwitz W."/>
            <person name="Grimwood J."/>
            <person name="MohdZainudin N."/>
            <person name="Xue C."/>
            <person name="Wang R."/>
            <person name="Manning V.A."/>
            <person name="Dhillon B."/>
            <person name="Tu Z.J."/>
            <person name="Steffenson B.J."/>
            <person name="Salamov A."/>
            <person name="Sun H."/>
            <person name="Lowry S."/>
            <person name="LaButti K."/>
            <person name="Han J."/>
            <person name="Copeland A."/>
            <person name="Lindquist E."/>
            <person name="Barry K."/>
            <person name="Schmutz J."/>
            <person name="Baker S.E."/>
            <person name="Ciuffetti L.M."/>
            <person name="Grigoriev I.V."/>
            <person name="Zhong S."/>
            <person name="Turgeon B.G."/>
        </authorList>
    </citation>
    <scope>NUCLEOTIDE SEQUENCE [LARGE SCALE GENOMIC DNA]</scope>
    <source>
        <strain evidence="4">C5 / ATCC 48332 / race O</strain>
    </source>
</reference>
<dbReference type="EMBL" id="KB445578">
    <property type="protein sequence ID" value="EMD90604.1"/>
    <property type="molecule type" value="Genomic_DNA"/>
</dbReference>
<dbReference type="OrthoDB" id="3801569at2759"/>
<evidence type="ECO:0000313" key="3">
    <source>
        <dbReference type="EMBL" id="EMD90604.1"/>
    </source>
</evidence>
<keyword evidence="2" id="KW-1133">Transmembrane helix</keyword>
<feature type="transmembrane region" description="Helical" evidence="2">
    <location>
        <begin position="43"/>
        <end position="71"/>
    </location>
</feature>
<accession>M2TVN8</accession>
<dbReference type="OMA" id="METHEDC"/>